<dbReference type="OrthoDB" id="275839at2157"/>
<reference evidence="2" key="1">
    <citation type="submission" date="2017-02" db="EMBL/GenBank/DDBJ databases">
        <title>Natronthermophilus aegyptiacus gen. nov.,sp. nov., an aerobic, extremely halophilic alkalithermophilic archaeon isolated from the athalassohaline Wadi An Natrun, Egypt.</title>
        <authorList>
            <person name="Zhao B."/>
        </authorList>
    </citation>
    <scope>NUCLEOTIDE SEQUENCE [LARGE SCALE GENOMIC DNA]</scope>
    <source>
        <strain evidence="2">JW/NM-HA 15</strain>
    </source>
</reference>
<gene>
    <name evidence="1" type="ORF">B1756_04000</name>
</gene>
<dbReference type="GeneID" id="32893213"/>
<dbReference type="RefSeq" id="WP_086887379.1">
    <property type="nucleotide sequence ID" value="NZ_CP019893.1"/>
</dbReference>
<dbReference type="EMBL" id="CP019893">
    <property type="protein sequence ID" value="ARS88996.1"/>
    <property type="molecule type" value="Genomic_DNA"/>
</dbReference>
<protein>
    <submittedName>
        <fullName evidence="1">Uncharacterized protein</fullName>
    </submittedName>
</protein>
<organism evidence="1 2">
    <name type="scientific">Natrarchaeobaculum aegyptiacum</name>
    <dbReference type="NCBI Taxonomy" id="745377"/>
    <lineage>
        <taxon>Archaea</taxon>
        <taxon>Methanobacteriati</taxon>
        <taxon>Methanobacteriota</taxon>
        <taxon>Stenosarchaea group</taxon>
        <taxon>Halobacteria</taxon>
        <taxon>Halobacteriales</taxon>
        <taxon>Natrialbaceae</taxon>
        <taxon>Natrarchaeobaculum</taxon>
    </lineage>
</organism>
<sequence>MNGPSREFSSAEGSLSQFTKNRFFKGKLMTPRIMEIDRSYHSKRLQTLNRYITGSGVVSGLDIESFEPTSDGIEITLTPGLALDAYGRPIVVEQMTTTSLPDTSSDELHLFIQYDEVPVETVPVPDTDGAVEDDAVPNRVVETFELTYRENPPETSAVTETIDLSELKSADRDATSFAQELTNRHHEDYGRDSTSESDPAVYLGGYERTPDGSWTEITDGAPRPYVYSHELLFSVLVQHLTDTDNPHETPVHEPVDPNPDVDDIEDRLANLETSLHALEQERDTFARYTLRKTIKDRTRYFATLGDRIEEHHGESSRVAREIVRVSDSELADSENVHAQYTQQLSELLPYLIEIGDLLDGVVTERSLERYLRAVSQLQSSLESDTDLIDLIDADDRVCESVDAFDILVNVVPDT</sequence>
<accession>A0A2Z2HPL9</accession>
<dbReference type="KEGG" id="naj:B1756_04000"/>
<evidence type="ECO:0000313" key="1">
    <source>
        <dbReference type="EMBL" id="ARS88996.1"/>
    </source>
</evidence>
<name>A0A2Z2HPL9_9EURY</name>
<dbReference type="AlphaFoldDB" id="A0A2Z2HPL9"/>
<dbReference type="Proteomes" id="UP000250088">
    <property type="component" value="Chromosome"/>
</dbReference>
<evidence type="ECO:0000313" key="2">
    <source>
        <dbReference type="Proteomes" id="UP000250088"/>
    </source>
</evidence>
<proteinExistence type="predicted"/>
<keyword evidence="2" id="KW-1185">Reference proteome</keyword>